<protein>
    <submittedName>
        <fullName evidence="1">Cellulose biosynthesis protein BcsS</fullName>
    </submittedName>
</protein>
<name>A0A1H7XSJ0_9HYPH</name>
<dbReference type="InterPro" id="IPR031485">
    <property type="entry name" value="CBP_BcsS"/>
</dbReference>
<proteinExistence type="predicted"/>
<accession>A0A1H7XSJ0</accession>
<dbReference type="STRING" id="1036779.SAMN04515666_110150"/>
<evidence type="ECO:0000313" key="2">
    <source>
        <dbReference type="Proteomes" id="UP000199664"/>
    </source>
</evidence>
<reference evidence="2" key="1">
    <citation type="submission" date="2016-10" db="EMBL/GenBank/DDBJ databases">
        <authorList>
            <person name="Varghese N."/>
            <person name="Submissions S."/>
        </authorList>
    </citation>
    <scope>NUCLEOTIDE SEQUENCE [LARGE SCALE GENOMIC DNA]</scope>
    <source>
        <strain evidence="2">LMG 26383,CCUG 61248,R- 45681</strain>
    </source>
</reference>
<organism evidence="1 2">
    <name type="scientific">Bosea lupini</name>
    <dbReference type="NCBI Taxonomy" id="1036779"/>
    <lineage>
        <taxon>Bacteria</taxon>
        <taxon>Pseudomonadati</taxon>
        <taxon>Pseudomonadota</taxon>
        <taxon>Alphaproteobacteria</taxon>
        <taxon>Hyphomicrobiales</taxon>
        <taxon>Boseaceae</taxon>
        <taxon>Bosea</taxon>
    </lineage>
</organism>
<dbReference type="OrthoDB" id="7991172at2"/>
<sequence length="247" mass="27511">MALGVAKRSGVLARAIGAAVAVASSPRKADPALMERSPLSLAIFGSLEADASKTYGSVGLKWAFGNSGGLDASGFRLGLKWGESVEPARRKPTQGRLYKTEFSALLGYEWRIDDTFLSFSAGPEIEARYSENRGERSFEQRGMLRLQADLWSKLAENWLVQANAYAIPGDRSRYWARLAGGWRLMDELYFGPEIEGYRERDYHKLRLGLHLTGLQLFGLDWRLASGVQKTRDDKAGAYVTLGLLWKR</sequence>
<evidence type="ECO:0000313" key="1">
    <source>
        <dbReference type="EMBL" id="SEM36614.1"/>
    </source>
</evidence>
<gene>
    <name evidence="1" type="ORF">SAMN04515666_110150</name>
</gene>
<dbReference type="Proteomes" id="UP000199664">
    <property type="component" value="Unassembled WGS sequence"/>
</dbReference>
<dbReference type="AlphaFoldDB" id="A0A1H7XSJ0"/>
<dbReference type="Pfam" id="PF17036">
    <property type="entry name" value="CBP_BcsS"/>
    <property type="match status" value="1"/>
</dbReference>
<keyword evidence="2" id="KW-1185">Reference proteome</keyword>
<dbReference type="EMBL" id="FOAN01000010">
    <property type="protein sequence ID" value="SEM36614.1"/>
    <property type="molecule type" value="Genomic_DNA"/>
</dbReference>
<dbReference type="RefSeq" id="WP_143079794.1">
    <property type="nucleotide sequence ID" value="NZ_FOAN01000010.1"/>
</dbReference>